<proteinExistence type="predicted"/>
<reference evidence="2 3" key="1">
    <citation type="submission" date="2017-11" db="EMBL/GenBank/DDBJ databases">
        <title>De-novo sequencing of pomegranate (Punica granatum L.) genome.</title>
        <authorList>
            <person name="Akparov Z."/>
            <person name="Amiraslanov A."/>
            <person name="Hajiyeva S."/>
            <person name="Abbasov M."/>
            <person name="Kaur K."/>
            <person name="Hamwieh A."/>
            <person name="Solovyev V."/>
            <person name="Salamov A."/>
            <person name="Braich B."/>
            <person name="Kosarev P."/>
            <person name="Mahmoud A."/>
            <person name="Hajiyev E."/>
            <person name="Babayeva S."/>
            <person name="Izzatullayeva V."/>
            <person name="Mammadov A."/>
            <person name="Mammadov A."/>
            <person name="Sharifova S."/>
            <person name="Ojaghi J."/>
            <person name="Eynullazada K."/>
            <person name="Bayramov B."/>
            <person name="Abdulazimova A."/>
            <person name="Shahmuradov I."/>
        </authorList>
    </citation>
    <scope>NUCLEOTIDE SEQUENCE [LARGE SCALE GENOMIC DNA]</scope>
    <source>
        <strain evidence="3">cv. AG2017</strain>
        <tissue evidence="2">Leaf</tissue>
    </source>
</reference>
<evidence type="ECO:0000256" key="1">
    <source>
        <dbReference type="SAM" id="MobiDB-lite"/>
    </source>
</evidence>
<gene>
    <name evidence="2" type="ORF">CRG98_007795</name>
</gene>
<name>A0A2I0KTJ6_PUNGR</name>
<organism evidence="2 3">
    <name type="scientific">Punica granatum</name>
    <name type="common">Pomegranate</name>
    <dbReference type="NCBI Taxonomy" id="22663"/>
    <lineage>
        <taxon>Eukaryota</taxon>
        <taxon>Viridiplantae</taxon>
        <taxon>Streptophyta</taxon>
        <taxon>Embryophyta</taxon>
        <taxon>Tracheophyta</taxon>
        <taxon>Spermatophyta</taxon>
        <taxon>Magnoliopsida</taxon>
        <taxon>eudicotyledons</taxon>
        <taxon>Gunneridae</taxon>
        <taxon>Pentapetalae</taxon>
        <taxon>rosids</taxon>
        <taxon>malvids</taxon>
        <taxon>Myrtales</taxon>
        <taxon>Lythraceae</taxon>
        <taxon>Punica</taxon>
    </lineage>
</organism>
<protein>
    <submittedName>
        <fullName evidence="2">Uncharacterized protein</fullName>
    </submittedName>
</protein>
<evidence type="ECO:0000313" key="3">
    <source>
        <dbReference type="Proteomes" id="UP000233551"/>
    </source>
</evidence>
<sequence length="122" mass="13670">MRVIRSRDPYTFPSSLGNLSGEVHIPCSYKRIIIPNCKCVEPNFVSSELACLRTIARLRSIHLIDGCVMEARKKESPLPVYDPEVESRLRGRKRSGSMRQGIGPRISTNRTMMVSSPRGPGL</sequence>
<comment type="caution">
    <text evidence="2">The sequence shown here is derived from an EMBL/GenBank/DDBJ whole genome shotgun (WGS) entry which is preliminary data.</text>
</comment>
<dbReference type="EMBL" id="PGOL01000358">
    <property type="protein sequence ID" value="PKI71779.1"/>
    <property type="molecule type" value="Genomic_DNA"/>
</dbReference>
<feature type="region of interest" description="Disordered" evidence="1">
    <location>
        <begin position="82"/>
        <end position="122"/>
    </location>
</feature>
<dbReference type="Proteomes" id="UP000233551">
    <property type="component" value="Unassembled WGS sequence"/>
</dbReference>
<accession>A0A2I0KTJ6</accession>
<keyword evidence="3" id="KW-1185">Reference proteome</keyword>
<dbReference type="AlphaFoldDB" id="A0A2I0KTJ6"/>
<evidence type="ECO:0000313" key="2">
    <source>
        <dbReference type="EMBL" id="PKI71779.1"/>
    </source>
</evidence>